<evidence type="ECO:0000313" key="3">
    <source>
        <dbReference type="Proteomes" id="UP000244224"/>
    </source>
</evidence>
<evidence type="ECO:0000256" key="1">
    <source>
        <dbReference type="SAM" id="MobiDB-lite"/>
    </source>
</evidence>
<dbReference type="RefSeq" id="WP_054303991.1">
    <property type="nucleotide sequence ID" value="NZ_QBKP01000016.1"/>
</dbReference>
<dbReference type="InterPro" id="IPR029063">
    <property type="entry name" value="SAM-dependent_MTases_sf"/>
</dbReference>
<dbReference type="Proteomes" id="UP000244224">
    <property type="component" value="Unassembled WGS sequence"/>
</dbReference>
<organism evidence="2 3">
    <name type="scientific">Gemmobacter caeni</name>
    <dbReference type="NCBI Taxonomy" id="589035"/>
    <lineage>
        <taxon>Bacteria</taxon>
        <taxon>Pseudomonadati</taxon>
        <taxon>Pseudomonadota</taxon>
        <taxon>Alphaproteobacteria</taxon>
        <taxon>Rhodobacterales</taxon>
        <taxon>Paracoccaceae</taxon>
        <taxon>Gemmobacter</taxon>
    </lineage>
</organism>
<dbReference type="PANTHER" id="PTHR20974:SF0">
    <property type="entry name" value="UPF0585 PROTEIN CG18661"/>
    <property type="match status" value="1"/>
</dbReference>
<dbReference type="InterPro" id="IPR010342">
    <property type="entry name" value="DUF938"/>
</dbReference>
<feature type="region of interest" description="Disordered" evidence="1">
    <location>
        <begin position="1"/>
        <end position="22"/>
    </location>
</feature>
<dbReference type="EMBL" id="QBKP01000016">
    <property type="protein sequence ID" value="PTX46591.1"/>
    <property type="molecule type" value="Genomic_DNA"/>
</dbReference>
<gene>
    <name evidence="2" type="ORF">C8N34_11668</name>
</gene>
<dbReference type="OrthoDB" id="5525831at2"/>
<proteinExistence type="predicted"/>
<comment type="caution">
    <text evidence="2">The sequence shown here is derived from an EMBL/GenBank/DDBJ whole genome shotgun (WGS) entry which is preliminary data.</text>
</comment>
<evidence type="ECO:0000313" key="2">
    <source>
        <dbReference type="EMBL" id="PTX46591.1"/>
    </source>
</evidence>
<accession>A0A2T6AS07</accession>
<reference evidence="2 3" key="1">
    <citation type="submission" date="2018-04" db="EMBL/GenBank/DDBJ databases">
        <title>Genomic Encyclopedia of Archaeal and Bacterial Type Strains, Phase II (KMG-II): from individual species to whole genera.</title>
        <authorList>
            <person name="Goeker M."/>
        </authorList>
    </citation>
    <scope>NUCLEOTIDE SEQUENCE [LARGE SCALE GENOMIC DNA]</scope>
    <source>
        <strain evidence="2 3">DSM 21823</strain>
    </source>
</reference>
<dbReference type="AlphaFoldDB" id="A0A2T6AS07"/>
<dbReference type="Pfam" id="PF06080">
    <property type="entry name" value="DUF938"/>
    <property type="match status" value="1"/>
</dbReference>
<keyword evidence="3" id="KW-1185">Reference proteome</keyword>
<dbReference type="PANTHER" id="PTHR20974">
    <property type="entry name" value="UPF0585 PROTEIN CG18661"/>
    <property type="match status" value="1"/>
</dbReference>
<protein>
    <submittedName>
        <fullName evidence="2">Uncharacterized protein DUF938</fullName>
    </submittedName>
</protein>
<dbReference type="SUPFAM" id="SSF53335">
    <property type="entry name" value="S-adenosyl-L-methionine-dependent methyltransferases"/>
    <property type="match status" value="1"/>
</dbReference>
<name>A0A2T6AS07_9RHOB</name>
<sequence>MSLRLPDSGADTDAEGRRHAPSAVRNAGPILALLQQVLPPEGRMLELASGTGQHARAFSDGLPGWHWQPSDLNPENLTSIRAWSAGQDRIAPPLVLDAGRPGWHRDMGRFDAALVVNLLHLISDTQAAAVLAGLAAVAPRLVIYGPFLREGQTTSPGDAAFHASLRAQDPAIGYKDLGWVADQLRSHGHDLQWHEMPANNLALVTFMI</sequence>
<dbReference type="Gene3D" id="3.40.50.150">
    <property type="entry name" value="Vaccinia Virus protein VP39"/>
    <property type="match status" value="1"/>
</dbReference>